<name>A0A1L4FRD1_9BACT</name>
<organism evidence="2 3">
    <name type="scientific">Mycoplasmopsis pullorum</name>
    <dbReference type="NCBI Taxonomy" id="48003"/>
    <lineage>
        <taxon>Bacteria</taxon>
        <taxon>Bacillati</taxon>
        <taxon>Mycoplasmatota</taxon>
        <taxon>Mycoplasmoidales</taxon>
        <taxon>Metamycoplasmataceae</taxon>
        <taxon>Mycoplasmopsis</taxon>
    </lineage>
</organism>
<dbReference type="InterPro" id="IPR055179">
    <property type="entry name" value="Tex-like_central_region"/>
</dbReference>
<evidence type="ECO:0000259" key="1">
    <source>
        <dbReference type="PROSITE" id="PS50126"/>
    </source>
</evidence>
<dbReference type="Pfam" id="PF22706">
    <property type="entry name" value="Tex_central_region"/>
    <property type="match status" value="1"/>
</dbReference>
<dbReference type="Pfam" id="PF00575">
    <property type="entry name" value="S1"/>
    <property type="match status" value="1"/>
</dbReference>
<dbReference type="PANTHER" id="PTHR10724">
    <property type="entry name" value="30S RIBOSOMAL PROTEIN S1"/>
    <property type="match status" value="1"/>
</dbReference>
<dbReference type="SUPFAM" id="SSF47781">
    <property type="entry name" value="RuvA domain 2-like"/>
    <property type="match status" value="2"/>
</dbReference>
<dbReference type="FunFam" id="1.10.10.650:FF:000001">
    <property type="entry name" value="S1 RNA-binding domain 1"/>
    <property type="match status" value="1"/>
</dbReference>
<evidence type="ECO:0000313" key="2">
    <source>
        <dbReference type="EMBL" id="APJ38168.1"/>
    </source>
</evidence>
<reference evidence="3" key="1">
    <citation type="submission" date="2016-10" db="EMBL/GenBank/DDBJ databases">
        <authorList>
            <person name="Beylefeld A."/>
            <person name="Abolnik C."/>
        </authorList>
    </citation>
    <scope>NUCLEOTIDE SEQUENCE [LARGE SCALE GENOMIC DNA]</scope>
    <source>
        <strain evidence="3">B359_6</strain>
    </source>
</reference>
<dbReference type="Gene3D" id="1.10.150.310">
    <property type="entry name" value="Tex RuvX-like domain-like"/>
    <property type="match status" value="1"/>
</dbReference>
<dbReference type="Gene3D" id="3.30.420.140">
    <property type="entry name" value="YqgF/RNase H-like domain"/>
    <property type="match status" value="1"/>
</dbReference>
<dbReference type="PANTHER" id="PTHR10724:SF10">
    <property type="entry name" value="S1 RNA-BINDING DOMAIN-CONTAINING PROTEIN 1"/>
    <property type="match status" value="1"/>
</dbReference>
<dbReference type="Gene3D" id="1.10.3500.10">
    <property type="entry name" value="Tex N-terminal region-like"/>
    <property type="match status" value="1"/>
</dbReference>
<sequence>MNQDVITKLSQELNIDIKYLENTLQMLSEGSTVAFISRYRKEFTGNLDEEQINDIYKKYKYNLELEERKNTILNSLKEKDLLTPEIEKSILESTKKSDLEAIYEPFKIGKKTKASEAIKLGLEPLAKEIFTNTKIEFNPYKYAEKFITKDVASVEFAIEQALFIISQWISQDPWVRDYVYDQIWNYGKINTKLKPKAIDENSVFKIYYDFTQPIKYIQNYKILAINRAVKKDILAMKFEINETILLNNITNHFFKNKRTAALLKNAVQDSLNRLILPSVKNKIFEDLFARAEKDAIQIFSKNLESILLSPAVKNTKLLAIDPAYVHGCKYALLEGDGTLIKTGVIYPNPPVNKLKESSEIILKEINQHVPQMILIGNGTASWETRDFIEKLLEKNKFNIPVEIVSESGASVYSASELAQEEFPELSVELRSAINIGRRFQDPLNEIIKIDPKSIGIGQYQHDVNQKELGEELDFKIFKTINLVGVNLNSATKHILLHVSGINKKTAQNIVEYRNENGLFKNRNELKKVKGLGAKSFEQSVGFLRIYGSSEFLDSTNIHPESYKVARQIMEYLNYDVQTQKFEKEYQIDELAQKFKISIYDVELIIDSLLNPARDIRDRKSGFKIDYSLKTIDDLAINNSYNGRIENITDFGVFIFIGIKESVFVHNSKITGSFNKNDLFIGQDLLVEILEINKENGRISGLIK</sequence>
<dbReference type="Gene3D" id="1.10.10.650">
    <property type="entry name" value="RuvA domain 2-like"/>
    <property type="match status" value="1"/>
</dbReference>
<dbReference type="InterPro" id="IPR023319">
    <property type="entry name" value="Tex-like_HTH_dom_sf"/>
</dbReference>
<dbReference type="EMBL" id="CP017813">
    <property type="protein sequence ID" value="APJ38168.1"/>
    <property type="molecule type" value="Genomic_DNA"/>
</dbReference>
<dbReference type="GO" id="GO:0006139">
    <property type="term" value="P:nucleobase-containing compound metabolic process"/>
    <property type="evidence" value="ECO:0007669"/>
    <property type="project" value="InterPro"/>
</dbReference>
<dbReference type="FunFam" id="1.10.150.310:FF:000002">
    <property type="entry name" value="Putative transcription modulator/accessory protein"/>
    <property type="match status" value="1"/>
</dbReference>
<dbReference type="Gene3D" id="2.40.50.140">
    <property type="entry name" value="Nucleic acid-binding proteins"/>
    <property type="match status" value="1"/>
</dbReference>
<dbReference type="SUPFAM" id="SSF158832">
    <property type="entry name" value="Tex N-terminal region-like"/>
    <property type="match status" value="1"/>
</dbReference>
<dbReference type="Pfam" id="PF09371">
    <property type="entry name" value="Tex_N"/>
    <property type="match status" value="1"/>
</dbReference>
<dbReference type="Pfam" id="PF12836">
    <property type="entry name" value="HHH_3"/>
    <property type="match status" value="1"/>
</dbReference>
<protein>
    <submittedName>
        <fullName evidence="2">RNA-binding protein</fullName>
    </submittedName>
</protein>
<dbReference type="FunFam" id="3.30.420.140:FF:000001">
    <property type="entry name" value="RNA-binding transcriptional accessory protein"/>
    <property type="match status" value="1"/>
</dbReference>
<dbReference type="Pfam" id="PF17674">
    <property type="entry name" value="HHH_9"/>
    <property type="match status" value="1"/>
</dbReference>
<feature type="domain" description="S1 motif" evidence="1">
    <location>
        <begin position="637"/>
        <end position="703"/>
    </location>
</feature>
<dbReference type="GO" id="GO:0003729">
    <property type="term" value="F:mRNA binding"/>
    <property type="evidence" value="ECO:0007669"/>
    <property type="project" value="TreeGrafter"/>
</dbReference>
<dbReference type="RefSeq" id="WP_073372173.1">
    <property type="nucleotide sequence ID" value="NZ_CP017813.1"/>
</dbReference>
<dbReference type="InterPro" id="IPR037027">
    <property type="entry name" value="YqgF/RNaseH-like_dom_sf"/>
</dbReference>
<dbReference type="PROSITE" id="PS50126">
    <property type="entry name" value="S1"/>
    <property type="match status" value="1"/>
</dbReference>
<dbReference type="SMART" id="SM00316">
    <property type="entry name" value="S1"/>
    <property type="match status" value="1"/>
</dbReference>
<dbReference type="InterPro" id="IPR050437">
    <property type="entry name" value="Ribos_protein_bS1-like"/>
</dbReference>
<gene>
    <name evidence="2" type="ORF">BLA55_00475</name>
</gene>
<dbReference type="InterPro" id="IPR012340">
    <property type="entry name" value="NA-bd_OB-fold"/>
</dbReference>
<proteinExistence type="predicted"/>
<dbReference type="Proteomes" id="UP000184322">
    <property type="component" value="Chromosome"/>
</dbReference>
<dbReference type="GO" id="GO:0006412">
    <property type="term" value="P:translation"/>
    <property type="evidence" value="ECO:0007669"/>
    <property type="project" value="TreeGrafter"/>
</dbReference>
<dbReference type="SMART" id="SM00732">
    <property type="entry name" value="YqgFc"/>
    <property type="match status" value="1"/>
</dbReference>
<dbReference type="SUPFAM" id="SSF50249">
    <property type="entry name" value="Nucleic acid-binding proteins"/>
    <property type="match status" value="1"/>
</dbReference>
<dbReference type="InterPro" id="IPR041692">
    <property type="entry name" value="HHH_9"/>
</dbReference>
<dbReference type="InterPro" id="IPR018974">
    <property type="entry name" value="Tex-like_N"/>
</dbReference>
<dbReference type="InterPro" id="IPR006641">
    <property type="entry name" value="YqgF/RNaseH-like_dom"/>
</dbReference>
<dbReference type="OrthoDB" id="9804714at2"/>
<dbReference type="AlphaFoldDB" id="A0A1L4FRD1"/>
<dbReference type="GO" id="GO:0003735">
    <property type="term" value="F:structural constituent of ribosome"/>
    <property type="evidence" value="ECO:0007669"/>
    <property type="project" value="TreeGrafter"/>
</dbReference>
<dbReference type="InterPro" id="IPR003029">
    <property type="entry name" value="S1_domain"/>
</dbReference>
<dbReference type="InterPro" id="IPR032639">
    <property type="entry name" value="Tex_YqgF"/>
</dbReference>
<dbReference type="STRING" id="48003.BLA55_00475"/>
<accession>A0A1L4FRD1</accession>
<dbReference type="InterPro" id="IPR012337">
    <property type="entry name" value="RNaseH-like_sf"/>
</dbReference>
<keyword evidence="3" id="KW-1185">Reference proteome</keyword>
<dbReference type="InterPro" id="IPR023323">
    <property type="entry name" value="Tex-like_dom_sf"/>
</dbReference>
<dbReference type="SUPFAM" id="SSF53098">
    <property type="entry name" value="Ribonuclease H-like"/>
    <property type="match status" value="1"/>
</dbReference>
<dbReference type="InterPro" id="IPR010994">
    <property type="entry name" value="RuvA_2-like"/>
</dbReference>
<dbReference type="KEGG" id="mpul:BLA55_00475"/>
<evidence type="ECO:0000313" key="3">
    <source>
        <dbReference type="Proteomes" id="UP000184322"/>
    </source>
</evidence>
<dbReference type="Pfam" id="PF16921">
    <property type="entry name" value="Tex_YqgF"/>
    <property type="match status" value="1"/>
</dbReference>